<dbReference type="AlphaFoldDB" id="A0ABC8TNG3"/>
<dbReference type="EMBL" id="CAUOFW020005280">
    <property type="protein sequence ID" value="CAK9169381.1"/>
    <property type="molecule type" value="Genomic_DNA"/>
</dbReference>
<sequence>MGESLHSANAQAIEKGAILVQYMTYTYHRTKHHPLFNSPRNGGWISEPLQLEPPLYVHCC</sequence>
<organism evidence="1 2">
    <name type="scientific">Ilex paraguariensis</name>
    <name type="common">yerba mate</name>
    <dbReference type="NCBI Taxonomy" id="185542"/>
    <lineage>
        <taxon>Eukaryota</taxon>
        <taxon>Viridiplantae</taxon>
        <taxon>Streptophyta</taxon>
        <taxon>Embryophyta</taxon>
        <taxon>Tracheophyta</taxon>
        <taxon>Spermatophyta</taxon>
        <taxon>Magnoliopsida</taxon>
        <taxon>eudicotyledons</taxon>
        <taxon>Gunneridae</taxon>
        <taxon>Pentapetalae</taxon>
        <taxon>asterids</taxon>
        <taxon>campanulids</taxon>
        <taxon>Aquifoliales</taxon>
        <taxon>Aquifoliaceae</taxon>
        <taxon>Ilex</taxon>
    </lineage>
</organism>
<protein>
    <submittedName>
        <fullName evidence="1">Uncharacterized protein</fullName>
    </submittedName>
</protein>
<keyword evidence="2" id="KW-1185">Reference proteome</keyword>
<reference evidence="1 2" key="1">
    <citation type="submission" date="2024-02" db="EMBL/GenBank/DDBJ databases">
        <authorList>
            <person name="Vignale AGUSTIN F."/>
            <person name="Sosa J E."/>
            <person name="Modenutti C."/>
        </authorList>
    </citation>
    <scope>NUCLEOTIDE SEQUENCE [LARGE SCALE GENOMIC DNA]</scope>
</reference>
<accession>A0ABC8TNG3</accession>
<proteinExistence type="predicted"/>
<evidence type="ECO:0000313" key="2">
    <source>
        <dbReference type="Proteomes" id="UP001642360"/>
    </source>
</evidence>
<evidence type="ECO:0000313" key="1">
    <source>
        <dbReference type="EMBL" id="CAK9169381.1"/>
    </source>
</evidence>
<gene>
    <name evidence="1" type="ORF">ILEXP_LOCUS38823</name>
</gene>
<comment type="caution">
    <text evidence="1">The sequence shown here is derived from an EMBL/GenBank/DDBJ whole genome shotgun (WGS) entry which is preliminary data.</text>
</comment>
<name>A0ABC8TNG3_9AQUA</name>
<dbReference type="Proteomes" id="UP001642360">
    <property type="component" value="Unassembled WGS sequence"/>
</dbReference>